<organism evidence="2 3">
    <name type="scientific">Marasmiellus scandens</name>
    <dbReference type="NCBI Taxonomy" id="2682957"/>
    <lineage>
        <taxon>Eukaryota</taxon>
        <taxon>Fungi</taxon>
        <taxon>Dikarya</taxon>
        <taxon>Basidiomycota</taxon>
        <taxon>Agaricomycotina</taxon>
        <taxon>Agaricomycetes</taxon>
        <taxon>Agaricomycetidae</taxon>
        <taxon>Agaricales</taxon>
        <taxon>Marasmiineae</taxon>
        <taxon>Omphalotaceae</taxon>
        <taxon>Marasmiellus</taxon>
    </lineage>
</organism>
<evidence type="ECO:0000313" key="2">
    <source>
        <dbReference type="EMBL" id="KAK7464772.1"/>
    </source>
</evidence>
<name>A0ABR1JPQ5_9AGAR</name>
<feature type="region of interest" description="Disordered" evidence="1">
    <location>
        <begin position="26"/>
        <end position="76"/>
    </location>
</feature>
<accession>A0ABR1JPQ5</accession>
<dbReference type="EMBL" id="JBANRG010000007">
    <property type="protein sequence ID" value="KAK7464772.1"/>
    <property type="molecule type" value="Genomic_DNA"/>
</dbReference>
<reference evidence="2 3" key="1">
    <citation type="submission" date="2024-01" db="EMBL/GenBank/DDBJ databases">
        <title>A draft genome for the cacao thread blight pathogen Marasmiellus scandens.</title>
        <authorList>
            <person name="Baruah I.K."/>
            <person name="Leung J."/>
            <person name="Bukari Y."/>
            <person name="Amoako-Attah I."/>
            <person name="Meinhardt L.W."/>
            <person name="Bailey B.A."/>
            <person name="Cohen S.P."/>
        </authorList>
    </citation>
    <scope>NUCLEOTIDE SEQUENCE [LARGE SCALE GENOMIC DNA]</scope>
    <source>
        <strain evidence="2 3">GH-19</strain>
    </source>
</reference>
<feature type="compositionally biased region" description="Basic and acidic residues" evidence="1">
    <location>
        <begin position="26"/>
        <end position="41"/>
    </location>
</feature>
<sequence>MLEMIKNFIGILRPRPRTVIRDHEAARETTTEHGLDGRDGVADNVVNDAMDDGSTAEPIQSANGREPINKSKRRTKAEEDACAKLWAVYVGEAEKYDGELVASWKDDMSDLVVFVRLSTSHAAH</sequence>
<keyword evidence="3" id="KW-1185">Reference proteome</keyword>
<gene>
    <name evidence="2" type="ORF">VKT23_005979</name>
</gene>
<evidence type="ECO:0000256" key="1">
    <source>
        <dbReference type="SAM" id="MobiDB-lite"/>
    </source>
</evidence>
<comment type="caution">
    <text evidence="2">The sequence shown here is derived from an EMBL/GenBank/DDBJ whole genome shotgun (WGS) entry which is preliminary data.</text>
</comment>
<protein>
    <submittedName>
        <fullName evidence="2">Uncharacterized protein</fullName>
    </submittedName>
</protein>
<dbReference type="Proteomes" id="UP001498398">
    <property type="component" value="Unassembled WGS sequence"/>
</dbReference>
<evidence type="ECO:0000313" key="3">
    <source>
        <dbReference type="Proteomes" id="UP001498398"/>
    </source>
</evidence>
<proteinExistence type="predicted"/>